<dbReference type="SUPFAM" id="SSF52799">
    <property type="entry name" value="(Phosphotyrosine protein) phosphatases II"/>
    <property type="match status" value="1"/>
</dbReference>
<dbReference type="Gene3D" id="2.30.42.10">
    <property type="match status" value="4"/>
</dbReference>
<feature type="domain" description="PDZ" evidence="12">
    <location>
        <begin position="872"/>
        <end position="957"/>
    </location>
</feature>
<dbReference type="Gene3D" id="1.10.510.10">
    <property type="entry name" value="Transferase(Phosphotransferase) domain 1"/>
    <property type="match status" value="1"/>
</dbReference>
<dbReference type="InterPro" id="IPR003595">
    <property type="entry name" value="Tyr_Pase_cat"/>
</dbReference>
<name>A0A8T2ITL8_9PIPI</name>
<dbReference type="InterPro" id="IPR052074">
    <property type="entry name" value="NonRcpt_TyrProt_Phosphatase"/>
</dbReference>
<dbReference type="InterPro" id="IPR016130">
    <property type="entry name" value="Tyr_Pase_AS"/>
</dbReference>
<feature type="domain" description="PDZ" evidence="12">
    <location>
        <begin position="996"/>
        <end position="1083"/>
    </location>
</feature>
<evidence type="ECO:0000256" key="3">
    <source>
        <dbReference type="ARBA" id="ARBA00009649"/>
    </source>
</evidence>
<dbReference type="OrthoDB" id="165498at2759"/>
<dbReference type="InterPro" id="IPR019748">
    <property type="entry name" value="FERM_central"/>
</dbReference>
<protein>
    <submittedName>
        <fullName evidence="14">Uncharacterized protein</fullName>
    </submittedName>
</protein>
<dbReference type="GO" id="GO:0004725">
    <property type="term" value="F:protein tyrosine phosphatase activity"/>
    <property type="evidence" value="ECO:0007669"/>
    <property type="project" value="InterPro"/>
</dbReference>
<dbReference type="InterPro" id="IPR000242">
    <property type="entry name" value="PTP_cat"/>
</dbReference>
<evidence type="ECO:0000256" key="8">
    <source>
        <dbReference type="SAM" id="MobiDB-lite"/>
    </source>
</evidence>
<comment type="subcellular location">
    <subcellularLocation>
        <location evidence="2">Cytoplasm</location>
        <location evidence="2">Cytoskeleton</location>
    </subcellularLocation>
    <subcellularLocation>
        <location evidence="1">Nucleus</location>
    </subcellularLocation>
</comment>
<dbReference type="Pfam" id="PF00102">
    <property type="entry name" value="Y_phosphatase"/>
    <property type="match status" value="1"/>
</dbReference>
<feature type="region of interest" description="Disordered" evidence="8">
    <location>
        <begin position="1274"/>
        <end position="1296"/>
    </location>
</feature>
<dbReference type="SMART" id="SM00750">
    <property type="entry name" value="KIND"/>
    <property type="match status" value="1"/>
</dbReference>
<dbReference type="EMBL" id="JAACNH010000008">
    <property type="protein sequence ID" value="KAG8434907.1"/>
    <property type="molecule type" value="Genomic_DNA"/>
</dbReference>
<dbReference type="Gene3D" id="2.30.29.30">
    <property type="entry name" value="Pleckstrin-homology domain (PH domain)/Phosphotyrosine-binding domain (PTB)"/>
    <property type="match status" value="1"/>
</dbReference>
<feature type="domain" description="Tyrosine specific protein phosphatases" evidence="10">
    <location>
        <begin position="1934"/>
        <end position="2003"/>
    </location>
</feature>
<dbReference type="PANTHER" id="PTHR46900">
    <property type="entry name" value="TYROSINE-PROTEIN PHOSPHATASE NON-RECEPTOR TYPE 13"/>
    <property type="match status" value="1"/>
</dbReference>
<dbReference type="SUPFAM" id="SSF50729">
    <property type="entry name" value="PH domain-like"/>
    <property type="match status" value="1"/>
</dbReference>
<dbReference type="PRINTS" id="PR00935">
    <property type="entry name" value="BAND41"/>
</dbReference>
<dbReference type="Pfam" id="PF00595">
    <property type="entry name" value="PDZ"/>
    <property type="match status" value="4"/>
</dbReference>
<evidence type="ECO:0000256" key="5">
    <source>
        <dbReference type="ARBA" id="ARBA00022737"/>
    </source>
</evidence>
<dbReference type="InterPro" id="IPR029071">
    <property type="entry name" value="Ubiquitin-like_domsf"/>
</dbReference>
<evidence type="ECO:0000259" key="9">
    <source>
        <dbReference type="PROSITE" id="PS50055"/>
    </source>
</evidence>
<feature type="domain" description="PDZ" evidence="12">
    <location>
        <begin position="738"/>
        <end position="824"/>
    </location>
</feature>
<evidence type="ECO:0000256" key="2">
    <source>
        <dbReference type="ARBA" id="ARBA00004245"/>
    </source>
</evidence>
<evidence type="ECO:0000259" key="10">
    <source>
        <dbReference type="PROSITE" id="PS50056"/>
    </source>
</evidence>
<evidence type="ECO:0000313" key="14">
    <source>
        <dbReference type="EMBL" id="KAG8434907.1"/>
    </source>
</evidence>
<dbReference type="SMART" id="SM00295">
    <property type="entry name" value="B41"/>
    <property type="match status" value="1"/>
</dbReference>
<feature type="domain" description="KIND" evidence="13">
    <location>
        <begin position="16"/>
        <end position="112"/>
    </location>
</feature>
<accession>A0A8T2ITL8</accession>
<organism evidence="14 15">
    <name type="scientific">Hymenochirus boettgeri</name>
    <name type="common">Congo dwarf clawed frog</name>
    <dbReference type="NCBI Taxonomy" id="247094"/>
    <lineage>
        <taxon>Eukaryota</taxon>
        <taxon>Metazoa</taxon>
        <taxon>Chordata</taxon>
        <taxon>Craniata</taxon>
        <taxon>Vertebrata</taxon>
        <taxon>Euteleostomi</taxon>
        <taxon>Amphibia</taxon>
        <taxon>Batrachia</taxon>
        <taxon>Anura</taxon>
        <taxon>Pipoidea</taxon>
        <taxon>Pipidae</taxon>
        <taxon>Pipinae</taxon>
        <taxon>Hymenochirus</taxon>
    </lineage>
</organism>
<dbReference type="SMART" id="SM00404">
    <property type="entry name" value="PTPc_motif"/>
    <property type="match status" value="1"/>
</dbReference>
<dbReference type="Pfam" id="PF09379">
    <property type="entry name" value="FERM_N"/>
    <property type="match status" value="1"/>
</dbReference>
<dbReference type="InterPro" id="IPR029021">
    <property type="entry name" value="Prot-tyrosine_phosphatase-like"/>
</dbReference>
<dbReference type="PROSITE" id="PS50055">
    <property type="entry name" value="TYR_PHOSPHATASE_PTP"/>
    <property type="match status" value="1"/>
</dbReference>
<keyword evidence="7" id="KW-0539">Nucleus</keyword>
<feature type="domain" description="PDZ" evidence="12">
    <location>
        <begin position="1566"/>
        <end position="1648"/>
    </location>
</feature>
<dbReference type="InterPro" id="IPR014352">
    <property type="entry name" value="FERM/acyl-CoA-bd_prot_sf"/>
</dbReference>
<dbReference type="SUPFAM" id="SSF47031">
    <property type="entry name" value="Second domain of FERM"/>
    <property type="match status" value="1"/>
</dbReference>
<dbReference type="Gene3D" id="3.90.190.10">
    <property type="entry name" value="Protein tyrosine phosphatase superfamily"/>
    <property type="match status" value="1"/>
</dbReference>
<dbReference type="PROSITE" id="PS50057">
    <property type="entry name" value="FERM_3"/>
    <property type="match status" value="1"/>
</dbReference>
<keyword evidence="15" id="KW-1185">Reference proteome</keyword>
<dbReference type="Proteomes" id="UP000812440">
    <property type="component" value="Chromosome 7"/>
</dbReference>
<feature type="compositionally biased region" description="Polar residues" evidence="8">
    <location>
        <begin position="1284"/>
        <end position="1296"/>
    </location>
</feature>
<dbReference type="Pfam" id="PF00373">
    <property type="entry name" value="FERM_M"/>
    <property type="match status" value="1"/>
</dbReference>
<dbReference type="PANTHER" id="PTHR46900:SF4">
    <property type="entry name" value="FERM AND PDZ DOMAIN CONTAINING 2"/>
    <property type="match status" value="1"/>
</dbReference>
<feature type="domain" description="Tyrosine-protein phosphatase" evidence="9">
    <location>
        <begin position="1760"/>
        <end position="2012"/>
    </location>
</feature>
<evidence type="ECO:0000313" key="15">
    <source>
        <dbReference type="Proteomes" id="UP000812440"/>
    </source>
</evidence>
<dbReference type="PROSITE" id="PS50056">
    <property type="entry name" value="TYR_PHOSPHATASE_2"/>
    <property type="match status" value="1"/>
</dbReference>
<evidence type="ECO:0000256" key="6">
    <source>
        <dbReference type="ARBA" id="ARBA00023212"/>
    </source>
</evidence>
<keyword evidence="4" id="KW-0963">Cytoplasm</keyword>
<dbReference type="GO" id="GO:0005634">
    <property type="term" value="C:nucleus"/>
    <property type="evidence" value="ECO:0007669"/>
    <property type="project" value="UniProtKB-SubCell"/>
</dbReference>
<evidence type="ECO:0000259" key="11">
    <source>
        <dbReference type="PROSITE" id="PS50057"/>
    </source>
</evidence>
<dbReference type="InterPro" id="IPR036034">
    <property type="entry name" value="PDZ_sf"/>
</dbReference>
<comment type="similarity">
    <text evidence="3">Belongs to the protein-tyrosine phosphatase family. Non-receptor class subfamily.</text>
</comment>
<evidence type="ECO:0000256" key="1">
    <source>
        <dbReference type="ARBA" id="ARBA00004123"/>
    </source>
</evidence>
<sequence length="2038" mass="226533">MLHSESHPKDLNCAWISLADILSVRGGPLKEDEVWALLSAATERILKDGNRASGSWMTVSPWSFVLSGSGNLIFHNVSHPEAATFRAPEIFQIPSQTTKMLVYSLGMTLYWAPVNIGQALNSILIFMCERSPEQRPSPEMNMKKCQEYQKIVSLPSSAFSIQELVNPKQEDSIKMQYVQSQKIRERLRQKQEASLMLSSTPNLSSAGRRSLPWLMSDKILNNSDNRNYHLSVSSLQSPAHKNRIRHQAHFHQSVQNLLTPCSSCHWEGETFSKPTPSVQNSIFHQRKIIQPEFVLYAKEPPVTLELPTMIVNKKGKSYLCQQSVYVIVPSGLCLEIKCDIRSRVQTVFESTTAYLKLDQPFYFGLAHMKGKEFFFLDEDDVLEKVAPDGWSKTSKNKLTIVAFTLFFRIKFFAQNFSILPHCTLTHLVYLQLRKDVLEGRLFCNREISLQMGSLAVQADIGDYTQELYKGNYINGEYFLPPGVLESPLAIQELEQLHQSHFGLAKDEAELAFLQIAQQCPEYGVLFYNVVLDKPKAKCGGHTLGICCQGIILYVERPGSKTASLHFPWREIQTLSSHRKKFTVLSCSSGKKHSFLTDSEKTSKYLLGLCSELRTFNSKQPGGMLTCATENRNSHHNVQKDQLMVMQGLSQSENILCFENSNSLRGTVLSKSWDTISGDDGTGEESREFISMAAEDIQTEAQRPRSDYLSIHSSRSASCNIRSSFKDTSCDRAEREIIRVKLKRDAKHGLGFMIIGGENIGKLDLGIFVASLIPGGPAECDGRIKTGGRLISMNNISLEGVSFKSAVQILQGCGEEAELIISQPKVGSSQCMHIKRQNSNISCEESENSSLSLGTEQVMEKTDTELKPGAVFSVQLKRENGSLGFSVTGGVNTSVRHGGIYIKNIIVLGPASLNGQIRRGDRLLEVNTVHMLGFTHRQAVECLKNAGEVVNLVLQSGGGLENTISGSGHDCTESTRTTPSCTESNNGWLATKDNTFQVTLRKNSGGLGFSFVQTEFSASGRTGNIVRIKRLFQGQPAEESGQISPGDVLLAVNGQFVQGISYQEVQHLLHGAPSQVTLLICRPEQGILPDLDFTLPTPMPSPVRDILRIRSPDCDLERAVSELDPTPTRELTNSPVTIRSQASEIITALAQDVQLNCYSTCEQESKEIPDDNRAAAEVVSVKESQILSDEEYLTISSASITPSSWGEAFEEETTIHGTPQPRAVIPLPESFASPELCGSESEWEDIEEDENAGEKQSAILGLSVEQLVPPCRRTPSPSKWLLPPATSSRKSQVPSPTRRTHILSAALRIKPHSPTRNVTFNTPTIQISAPSSLQKPQLQSPSFIGNPQMQSFLTDESQKSYETLLSEPIPLHQCQSSNKDQIKKRENVLHPESPDHVQNELIVHIDDEAWPVDYRSPQQSVSRDISPSHSTENVCDLNQCIQGESSNNLLILSYESKTFDTSYIDSKHKNKGLFNVSSDHKDDEEPKLENQAFRTQQSYPVLADKAHDDVSDGQCQINGPQQEYNHDTDNINTNEKHQERETAKETGYPEFQNSRDCAPNAQYCLFNIGLDKPCNGSLGFSLAGGKNGGIFTIKAISPESVSAEDGRLCIGDVLLEVNGHAITGLTHGMAVGLLREAVGKVYLTVHRSTPDCTSYKHHLQRKGGRFSRTEINSDDKDTVNSSIKNVPVSDILVPEKGFPSENASDTASLGIQEGLAALIPCPDLLNTEEKLPNLAVSRQYSYSEIQALILTAQQALRDESVTREFVALEHEKPADCFNVASAPENRNKNRYRDVLPYDNPLVRVGNDGYINASYVTIPVGERELHYICTQGPLPNTVDSFWQMVWENHSAVIIMMTQQSENGKVKCEQYWPEESQGACDGEPVSLRMENCTILQDFTIRIINMSHRDSGENRLITHLQFTSWPDHCTPKSPQSLLRFISYLQSLQNKGPWVVHCSAGIGRTGVLVCVHVILTCLENGIPFQIQDIVKTMRQQRYGMIRTKDQYLFCYKALLISLRLLPYLNDIDLCNATKLNCAGFSSD</sequence>
<dbReference type="InterPro" id="IPR035963">
    <property type="entry name" value="FERM_2"/>
</dbReference>
<dbReference type="PROSITE" id="PS51377">
    <property type="entry name" value="KIND"/>
    <property type="match status" value="1"/>
</dbReference>
<dbReference type="InterPro" id="IPR011019">
    <property type="entry name" value="KIND_dom"/>
</dbReference>
<dbReference type="InterPro" id="IPR011993">
    <property type="entry name" value="PH-like_dom_sf"/>
</dbReference>
<dbReference type="GO" id="GO:0005856">
    <property type="term" value="C:cytoskeleton"/>
    <property type="evidence" value="ECO:0007669"/>
    <property type="project" value="UniProtKB-SubCell"/>
</dbReference>
<evidence type="ECO:0000259" key="13">
    <source>
        <dbReference type="PROSITE" id="PS51377"/>
    </source>
</evidence>
<dbReference type="InterPro" id="IPR000387">
    <property type="entry name" value="Tyr_Pase_dom"/>
</dbReference>
<reference evidence="14" key="1">
    <citation type="thesis" date="2020" institute="ProQuest LLC" country="789 East Eisenhower Parkway, Ann Arbor, MI, USA">
        <title>Comparative Genomics and Chromosome Evolution.</title>
        <authorList>
            <person name="Mudd A.B."/>
        </authorList>
    </citation>
    <scope>NUCLEOTIDE SEQUENCE</scope>
    <source>
        <strain evidence="14">Female2</strain>
        <tissue evidence="14">Blood</tissue>
    </source>
</reference>
<dbReference type="Gene3D" id="1.20.80.10">
    <property type="match status" value="1"/>
</dbReference>
<dbReference type="PROSITE" id="PS50106">
    <property type="entry name" value="PDZ"/>
    <property type="match status" value="4"/>
</dbReference>
<dbReference type="InterPro" id="IPR001478">
    <property type="entry name" value="PDZ"/>
</dbReference>
<dbReference type="PRINTS" id="PR00700">
    <property type="entry name" value="PRTYPHPHTASE"/>
</dbReference>
<dbReference type="SUPFAM" id="SSF54236">
    <property type="entry name" value="Ubiquitin-like"/>
    <property type="match status" value="1"/>
</dbReference>
<dbReference type="Pfam" id="PF09380">
    <property type="entry name" value="FERM_C"/>
    <property type="match status" value="1"/>
</dbReference>
<feature type="domain" description="FERM" evidence="11">
    <location>
        <begin position="322"/>
        <end position="620"/>
    </location>
</feature>
<proteinExistence type="inferred from homology"/>
<dbReference type="SMART" id="SM00194">
    <property type="entry name" value="PTPc"/>
    <property type="match status" value="1"/>
</dbReference>
<dbReference type="InterPro" id="IPR018980">
    <property type="entry name" value="FERM_PH-like_C"/>
</dbReference>
<dbReference type="SMART" id="SM01196">
    <property type="entry name" value="FERM_C"/>
    <property type="match status" value="1"/>
</dbReference>
<keyword evidence="6" id="KW-0206">Cytoskeleton</keyword>
<dbReference type="CDD" id="cd14473">
    <property type="entry name" value="FERM_B-lobe"/>
    <property type="match status" value="1"/>
</dbReference>
<comment type="caution">
    <text evidence="14">The sequence shown here is derived from an EMBL/GenBank/DDBJ whole genome shotgun (WGS) entry which is preliminary data.</text>
</comment>
<dbReference type="SMART" id="SM00228">
    <property type="entry name" value="PDZ"/>
    <property type="match status" value="4"/>
</dbReference>
<evidence type="ECO:0000256" key="4">
    <source>
        <dbReference type="ARBA" id="ARBA00022490"/>
    </source>
</evidence>
<dbReference type="CDD" id="cd06792">
    <property type="entry name" value="PDZ2-PTPN13_FRMPD2-like"/>
    <property type="match status" value="1"/>
</dbReference>
<dbReference type="InterPro" id="IPR019749">
    <property type="entry name" value="Band_41_domain"/>
</dbReference>
<dbReference type="SUPFAM" id="SSF50156">
    <property type="entry name" value="PDZ domain-like"/>
    <property type="match status" value="4"/>
</dbReference>
<evidence type="ECO:0000256" key="7">
    <source>
        <dbReference type="ARBA" id="ARBA00023242"/>
    </source>
</evidence>
<dbReference type="InterPro" id="IPR000299">
    <property type="entry name" value="FERM_domain"/>
</dbReference>
<dbReference type="InterPro" id="IPR018979">
    <property type="entry name" value="FERM_N"/>
</dbReference>
<dbReference type="CDD" id="cd06695">
    <property type="entry name" value="PDZ3_PTPN13_FRMPD2-like"/>
    <property type="match status" value="1"/>
</dbReference>
<gene>
    <name evidence="14" type="ORF">GDO86_013029</name>
</gene>
<dbReference type="PROSITE" id="PS00383">
    <property type="entry name" value="TYR_PHOSPHATASE_1"/>
    <property type="match status" value="1"/>
</dbReference>
<keyword evidence="5" id="KW-0677">Repeat</keyword>
<evidence type="ECO:0000259" key="12">
    <source>
        <dbReference type="PROSITE" id="PS50106"/>
    </source>
</evidence>